<evidence type="ECO:0000256" key="2">
    <source>
        <dbReference type="SAM" id="Phobius"/>
    </source>
</evidence>
<dbReference type="AlphaFoldDB" id="A0A7N4NND7"/>
<gene>
    <name evidence="3" type="primary">CRB3</name>
</gene>
<keyword evidence="2" id="KW-0472">Membrane</keyword>
<dbReference type="InParanoid" id="A0A7N4NND7"/>
<evidence type="ECO:0000313" key="3">
    <source>
        <dbReference type="Ensembl" id="ENSSHAP00000026014.1"/>
    </source>
</evidence>
<dbReference type="Proteomes" id="UP000007648">
    <property type="component" value="Unassembled WGS sequence"/>
</dbReference>
<keyword evidence="2" id="KW-0812">Transmembrane</keyword>
<feature type="transmembrane region" description="Helical" evidence="2">
    <location>
        <begin position="135"/>
        <end position="158"/>
    </location>
</feature>
<accession>A0A7N4NND7</accession>
<evidence type="ECO:0000313" key="4">
    <source>
        <dbReference type="Proteomes" id="UP000007648"/>
    </source>
</evidence>
<protein>
    <submittedName>
        <fullName evidence="3">Crumbs cell polarity complex component 3</fullName>
    </submittedName>
</protein>
<reference evidence="3" key="3">
    <citation type="submission" date="2025-09" db="UniProtKB">
        <authorList>
            <consortium name="Ensembl"/>
        </authorList>
    </citation>
    <scope>IDENTIFICATION</scope>
</reference>
<reference evidence="3 4" key="1">
    <citation type="journal article" date="2011" name="Proc. Natl. Acad. Sci. U.S.A.">
        <title>Genetic diversity and population structure of the endangered marsupial Sarcophilus harrisii (Tasmanian devil).</title>
        <authorList>
            <person name="Miller W."/>
            <person name="Hayes V.M."/>
            <person name="Ratan A."/>
            <person name="Petersen D.C."/>
            <person name="Wittekindt N.E."/>
            <person name="Miller J."/>
            <person name="Walenz B."/>
            <person name="Knight J."/>
            <person name="Qi J."/>
            <person name="Zhao F."/>
            <person name="Wang Q."/>
            <person name="Bedoya-Reina O.C."/>
            <person name="Katiyar N."/>
            <person name="Tomsho L.P."/>
            <person name="Kasson L.M."/>
            <person name="Hardie R.A."/>
            <person name="Woodbridge P."/>
            <person name="Tindall E.A."/>
            <person name="Bertelsen M.F."/>
            <person name="Dixon D."/>
            <person name="Pyecroft S."/>
            <person name="Helgen K.M."/>
            <person name="Lesk A.M."/>
            <person name="Pringle T.H."/>
            <person name="Patterson N."/>
            <person name="Zhang Y."/>
            <person name="Kreiss A."/>
            <person name="Woods G.M."/>
            <person name="Jones M.E."/>
            <person name="Schuster S.C."/>
        </authorList>
    </citation>
    <scope>NUCLEOTIDE SEQUENCE [LARGE SCALE GENOMIC DNA]</scope>
</reference>
<reference evidence="3" key="2">
    <citation type="submission" date="2025-08" db="UniProtKB">
        <authorList>
            <consortium name="Ensembl"/>
        </authorList>
    </citation>
    <scope>IDENTIFICATION</scope>
</reference>
<evidence type="ECO:0000256" key="1">
    <source>
        <dbReference type="SAM" id="MobiDB-lite"/>
    </source>
</evidence>
<proteinExistence type="predicted"/>
<dbReference type="Ensembl" id="ENSSHAT00000037565.1">
    <property type="protein sequence ID" value="ENSSHAP00000026014.1"/>
    <property type="gene ID" value="ENSSHAG00000023441.1"/>
</dbReference>
<dbReference type="FunCoup" id="A0A7N4NND7">
    <property type="interactions" value="171"/>
</dbReference>
<name>A0A7N4NND7_SARHA</name>
<feature type="region of interest" description="Disordered" evidence="1">
    <location>
        <begin position="61"/>
        <end position="81"/>
    </location>
</feature>
<dbReference type="GeneTree" id="ENSGT00950000183101"/>
<keyword evidence="2" id="KW-1133">Transmembrane helix</keyword>
<feature type="region of interest" description="Disordered" evidence="1">
    <location>
        <begin position="166"/>
        <end position="195"/>
    </location>
</feature>
<sequence length="205" mass="21451">MRELGGGTRVPFGLGAPALQGSWVCPLPFPSPSWGLGLSPFFPSPFPFTVARDAVATGGPAVWEREPGQPRHRPGSVPQGPMASSPGLGLCLALSLQLLNSQPALAPNIDYTGYENNTTTPSTAPPASGTLSQGAVTAIITVFSVLGILLLVVALVLLGRKLREKRQTEGTYRPSSEEQLSHAAEAAPGPQDSKNKAWGWVSCWG</sequence>
<organism evidence="3 4">
    <name type="scientific">Sarcophilus harrisii</name>
    <name type="common">Tasmanian devil</name>
    <name type="synonym">Sarcophilus laniarius</name>
    <dbReference type="NCBI Taxonomy" id="9305"/>
    <lineage>
        <taxon>Eukaryota</taxon>
        <taxon>Metazoa</taxon>
        <taxon>Chordata</taxon>
        <taxon>Craniata</taxon>
        <taxon>Vertebrata</taxon>
        <taxon>Euteleostomi</taxon>
        <taxon>Mammalia</taxon>
        <taxon>Metatheria</taxon>
        <taxon>Dasyuromorphia</taxon>
        <taxon>Dasyuridae</taxon>
        <taxon>Sarcophilus</taxon>
    </lineage>
</organism>
<keyword evidence="4" id="KW-1185">Reference proteome</keyword>